<name>A0A1Y0B6M5_LILRE</name>
<comment type="similarity">
    <text evidence="2">Belongs to the bHLH protein family.</text>
</comment>
<evidence type="ECO:0000256" key="3">
    <source>
        <dbReference type="ARBA" id="ARBA00023015"/>
    </source>
</evidence>
<dbReference type="InterPro" id="IPR036638">
    <property type="entry name" value="HLH_DNA-bd_sf"/>
</dbReference>
<feature type="domain" description="BHLH" evidence="9">
    <location>
        <begin position="516"/>
        <end position="565"/>
    </location>
</feature>
<dbReference type="InterPro" id="IPR011598">
    <property type="entry name" value="bHLH_dom"/>
</dbReference>
<feature type="compositionally biased region" description="Gly residues" evidence="8">
    <location>
        <begin position="464"/>
        <end position="477"/>
    </location>
</feature>
<proteinExistence type="evidence at transcript level"/>
<feature type="region of interest" description="Disordered" evidence="8">
    <location>
        <begin position="293"/>
        <end position="527"/>
    </location>
</feature>
<evidence type="ECO:0000256" key="8">
    <source>
        <dbReference type="SAM" id="MobiDB-lite"/>
    </source>
</evidence>
<dbReference type="SUPFAM" id="SSF47459">
    <property type="entry name" value="HLH, helix-loop-helix DNA-binding domain"/>
    <property type="match status" value="1"/>
</dbReference>
<evidence type="ECO:0000256" key="1">
    <source>
        <dbReference type="ARBA" id="ARBA00004123"/>
    </source>
</evidence>
<keyword evidence="5 6" id="KW-0539">Nucleus</keyword>
<dbReference type="Gene3D" id="4.10.280.10">
    <property type="entry name" value="Helix-loop-helix DNA-binding domain"/>
    <property type="match status" value="1"/>
</dbReference>
<accession>A0A1Y0B6M5</accession>
<evidence type="ECO:0000256" key="6">
    <source>
        <dbReference type="RuleBase" id="RU369104"/>
    </source>
</evidence>
<protein>
    <recommendedName>
        <fullName evidence="6">Transcription factor</fullName>
        <shortName evidence="6">bHLH transcription factor</shortName>
    </recommendedName>
    <alternativeName>
        <fullName evidence="6">Basic helix-loop-helix protein</fullName>
    </alternativeName>
</protein>
<feature type="coiled-coil region" evidence="7">
    <location>
        <begin position="562"/>
        <end position="589"/>
    </location>
</feature>
<sequence>MNLWTDDNASMMEAFMASTPDLHSFPWAAPQTPGLTPPPPFTASSASTPPPPPTVYFNQDTLQQRLQTLIEGALESWTYAIFWQSSVDAAGGGSLLGWGDGYYKGCEQDKRIQRRAVTPAEQEHRKRVLRELNSIISGGAGSPDDAVDEEVTDTEWFFLISMTHSFINGNGLPGQAFFAGAASWFAGANYLAAAPCERAQQAQIFGMQTMVCVPVGFGVLELGSTELIFQSSEIMSQIKQLFDFQNPGGGAAIGGTPAAGFWPPAEASPAPPLDQGEDDPAAIWISDPSVIEIKDSVSPPPATTEFPIPKSQIQFDNPSSSTKSPISSLNPRPIPVQQQQQYNGSSSKQPQPQPQHQNGGIPNPQTQPFFTRDLNFSEFGSSSAPPQPYKPETGEILNFGEMKRNSSPVTGSSLFSQHHRVGVGSSASIDERKNKATSRPNNDEGMLSFSSAPARQASVSQVMSGGGIISAAGGGGIDSEHSDLDASVREVESSRVVEPEKPRPRKRGRKPANGREEPLNHVEAERQRREKLNQRFYALRAVVPNVSKMDKASLLGDAIAYINEIKSKMQTMEEEKEGLETQIEELRKDRVSRPAPPPDRAHLNTMMNGGMGNGRSHGVEVDVRPLGPEVGADVMLRIQTPNRNHPAARLMAALRELELEVFWASVSIVKELMVQQLTVKMSKTRLYTQEQLTAALFNMISEGA</sequence>
<keyword evidence="7" id="KW-0175">Coiled coil</keyword>
<dbReference type="PROSITE" id="PS50888">
    <property type="entry name" value="BHLH"/>
    <property type="match status" value="1"/>
</dbReference>
<feature type="compositionally biased region" description="Low complexity" evidence="8">
    <location>
        <begin position="343"/>
        <end position="364"/>
    </location>
</feature>
<dbReference type="EMBL" id="KX545431">
    <property type="protein sequence ID" value="ART33469.1"/>
    <property type="molecule type" value="mRNA"/>
</dbReference>
<feature type="compositionally biased region" description="Basic and acidic residues" evidence="8">
    <location>
        <begin position="513"/>
        <end position="527"/>
    </location>
</feature>
<feature type="compositionally biased region" description="Basic residues" evidence="8">
    <location>
        <begin position="503"/>
        <end position="512"/>
    </location>
</feature>
<dbReference type="CDD" id="cd11449">
    <property type="entry name" value="bHLH_AtAIB_like"/>
    <property type="match status" value="1"/>
</dbReference>
<feature type="compositionally biased region" description="Low complexity" evidence="8">
    <location>
        <begin position="319"/>
        <end position="328"/>
    </location>
</feature>
<dbReference type="AlphaFoldDB" id="A0A1Y0B6M5"/>
<dbReference type="SMR" id="A0A1Y0B6M5"/>
<keyword evidence="4 6" id="KW-0804">Transcription</keyword>
<dbReference type="GO" id="GO:0005634">
    <property type="term" value="C:nucleus"/>
    <property type="evidence" value="ECO:0007669"/>
    <property type="project" value="UniProtKB-SubCell"/>
</dbReference>
<dbReference type="Pfam" id="PF00010">
    <property type="entry name" value="HLH"/>
    <property type="match status" value="1"/>
</dbReference>
<feature type="region of interest" description="Disordered" evidence="8">
    <location>
        <begin position="253"/>
        <end position="281"/>
    </location>
</feature>
<evidence type="ECO:0000256" key="7">
    <source>
        <dbReference type="SAM" id="Coils"/>
    </source>
</evidence>
<reference evidence="10" key="1">
    <citation type="submission" date="2016-07" db="EMBL/GenBank/DDBJ databases">
        <title>RNAseq-based transcriptome analysis of Lilium regale infected by the fungal necrotroph Botrytis elliptica.</title>
        <authorList>
            <person name="Qi C."/>
        </authorList>
    </citation>
    <scope>NUCLEOTIDE SEQUENCE</scope>
</reference>
<comment type="subcellular location">
    <subcellularLocation>
        <location evidence="1 6">Nucleus</location>
    </subcellularLocation>
</comment>
<dbReference type="InterPro" id="IPR025610">
    <property type="entry name" value="MYC/MYB_N"/>
</dbReference>
<dbReference type="PANTHER" id="PTHR11514:SF43">
    <property type="entry name" value="TRANSCRIPTION FACTOR MYC2"/>
    <property type="match status" value="1"/>
</dbReference>
<evidence type="ECO:0000259" key="9">
    <source>
        <dbReference type="PROSITE" id="PS50888"/>
    </source>
</evidence>
<dbReference type="Pfam" id="PF14215">
    <property type="entry name" value="bHLH-MYC_N"/>
    <property type="match status" value="1"/>
</dbReference>
<dbReference type="SMART" id="SM00353">
    <property type="entry name" value="HLH"/>
    <property type="match status" value="1"/>
</dbReference>
<feature type="region of interest" description="Disordered" evidence="8">
    <location>
        <begin position="26"/>
        <end position="50"/>
    </location>
</feature>
<dbReference type="GO" id="GO:0000976">
    <property type="term" value="F:transcription cis-regulatory region binding"/>
    <property type="evidence" value="ECO:0007669"/>
    <property type="project" value="TreeGrafter"/>
</dbReference>
<dbReference type="InterPro" id="IPR045084">
    <property type="entry name" value="AIB/MYC-like"/>
</dbReference>
<feature type="compositionally biased region" description="Polar residues" evidence="8">
    <location>
        <begin position="448"/>
        <end position="463"/>
    </location>
</feature>
<keyword evidence="3 6" id="KW-0805">Transcription regulation</keyword>
<organism evidence="10">
    <name type="scientific">Lilium regale</name>
    <name type="common">Regal lily</name>
    <dbReference type="NCBI Taxonomy" id="82328"/>
    <lineage>
        <taxon>Eukaryota</taxon>
        <taxon>Viridiplantae</taxon>
        <taxon>Streptophyta</taxon>
        <taxon>Embryophyta</taxon>
        <taxon>Tracheophyta</taxon>
        <taxon>Spermatophyta</taxon>
        <taxon>Magnoliopsida</taxon>
        <taxon>Liliopsida</taxon>
        <taxon>Liliales</taxon>
        <taxon>Liliaceae</taxon>
        <taxon>Lilium</taxon>
    </lineage>
</organism>
<evidence type="ECO:0000313" key="10">
    <source>
        <dbReference type="EMBL" id="ART33469.1"/>
    </source>
</evidence>
<feature type="compositionally biased region" description="Basic and acidic residues" evidence="8">
    <location>
        <begin position="478"/>
        <end position="502"/>
    </location>
</feature>
<evidence type="ECO:0000256" key="4">
    <source>
        <dbReference type="ARBA" id="ARBA00023163"/>
    </source>
</evidence>
<dbReference type="PANTHER" id="PTHR11514">
    <property type="entry name" value="MYC"/>
    <property type="match status" value="1"/>
</dbReference>
<evidence type="ECO:0000256" key="2">
    <source>
        <dbReference type="ARBA" id="ARBA00005510"/>
    </source>
</evidence>
<dbReference type="GO" id="GO:0003700">
    <property type="term" value="F:DNA-binding transcription factor activity"/>
    <property type="evidence" value="ECO:0007669"/>
    <property type="project" value="InterPro"/>
</dbReference>
<dbReference type="GO" id="GO:0046983">
    <property type="term" value="F:protein dimerization activity"/>
    <property type="evidence" value="ECO:0007669"/>
    <property type="project" value="InterPro"/>
</dbReference>
<dbReference type="FunFam" id="4.10.280.10:FF:000078">
    <property type="entry name" value="Transcription factor bHLH13"/>
    <property type="match status" value="1"/>
</dbReference>
<feature type="compositionally biased region" description="Polar residues" evidence="8">
    <location>
        <begin position="405"/>
        <end position="416"/>
    </location>
</feature>
<evidence type="ECO:0000256" key="5">
    <source>
        <dbReference type="ARBA" id="ARBA00023242"/>
    </source>
</evidence>